<dbReference type="InterPro" id="IPR008711">
    <property type="entry name" value="Recombinase_NinB"/>
</dbReference>
<dbReference type="AlphaFoldDB" id="A0A1Y6BLS2"/>
<dbReference type="SUPFAM" id="SSF103370">
    <property type="entry name" value="NinB"/>
    <property type="match status" value="1"/>
</dbReference>
<dbReference type="Proteomes" id="UP000192920">
    <property type="component" value="Unassembled WGS sequence"/>
</dbReference>
<evidence type="ECO:0000313" key="1">
    <source>
        <dbReference type="EMBL" id="SMF14107.1"/>
    </source>
</evidence>
<organism evidence="1 2">
    <name type="scientific">Pseudogulbenkiania subflava DSM 22618</name>
    <dbReference type="NCBI Taxonomy" id="1123014"/>
    <lineage>
        <taxon>Bacteria</taxon>
        <taxon>Pseudomonadati</taxon>
        <taxon>Pseudomonadota</taxon>
        <taxon>Betaproteobacteria</taxon>
        <taxon>Neisseriales</taxon>
        <taxon>Chromobacteriaceae</taxon>
        <taxon>Pseudogulbenkiania</taxon>
    </lineage>
</organism>
<gene>
    <name evidence="1" type="ORF">SAMN02745746_01538</name>
</gene>
<reference evidence="2" key="1">
    <citation type="submission" date="2017-04" db="EMBL/GenBank/DDBJ databases">
        <authorList>
            <person name="Varghese N."/>
            <person name="Submissions S."/>
        </authorList>
    </citation>
    <scope>NUCLEOTIDE SEQUENCE [LARGE SCALE GENOMIC DNA]</scope>
    <source>
        <strain evidence="2">DSM 22618</strain>
    </source>
</reference>
<name>A0A1Y6BLS2_9NEIS</name>
<keyword evidence="2" id="KW-1185">Reference proteome</keyword>
<protein>
    <submittedName>
        <fullName evidence="1">NinB protein</fullName>
    </submittedName>
</protein>
<dbReference type="Pfam" id="PF05772">
    <property type="entry name" value="NinB"/>
    <property type="match status" value="1"/>
</dbReference>
<dbReference type="Gene3D" id="1.10.3790.10">
    <property type="entry name" value="NinB"/>
    <property type="match status" value="1"/>
</dbReference>
<dbReference type="EMBL" id="FXAG01000006">
    <property type="protein sequence ID" value="SMF14107.1"/>
    <property type="molecule type" value="Genomic_DNA"/>
</dbReference>
<proteinExistence type="predicted"/>
<evidence type="ECO:0000313" key="2">
    <source>
        <dbReference type="Proteomes" id="UP000192920"/>
    </source>
</evidence>
<accession>A0A1Y6BLS2</accession>
<sequence>MSKRQFTITSPDEIRSVMRVVLALVTELVHSERKGVRVTVQTVSIRTAAQRKRMWARLKDISKQVNWYGRYLSSKEWKIVFTASLTLEDVVPNIESTGFVVLGEQTRELSSKETSALLELMDAFGIQEGVQFSEPGRDAPPPEQTKLSA</sequence>
<dbReference type="RefSeq" id="WP_159453030.1">
    <property type="nucleotide sequence ID" value="NZ_FXAG01000006.1"/>
</dbReference>
<dbReference type="InterPro" id="IPR036619">
    <property type="entry name" value="NinB_sf"/>
</dbReference>